<evidence type="ECO:0000256" key="1">
    <source>
        <dbReference type="SAM" id="MobiDB-lite"/>
    </source>
</evidence>
<gene>
    <name evidence="3" type="ORF">JI739_13030</name>
</gene>
<dbReference type="Proteomes" id="UP000613011">
    <property type="component" value="Unassembled WGS sequence"/>
</dbReference>
<keyword evidence="2" id="KW-0732">Signal</keyword>
<feature type="chain" id="PRO_5037404752" evidence="2">
    <location>
        <begin position="23"/>
        <end position="107"/>
    </location>
</feature>
<name>A0A936ZPB3_9BURK</name>
<feature type="region of interest" description="Disordered" evidence="1">
    <location>
        <begin position="78"/>
        <end position="107"/>
    </location>
</feature>
<protein>
    <submittedName>
        <fullName evidence="3">Uncharacterized protein</fullName>
    </submittedName>
</protein>
<feature type="compositionally biased region" description="Low complexity" evidence="1">
    <location>
        <begin position="80"/>
        <end position="98"/>
    </location>
</feature>
<reference evidence="3" key="1">
    <citation type="submission" date="2021-01" db="EMBL/GenBank/DDBJ databases">
        <title>Ramlibacter sp. strain AW1 16S ribosomal RNA gene Genome sequencing and assembly.</title>
        <authorList>
            <person name="Kang M."/>
        </authorList>
    </citation>
    <scope>NUCLEOTIDE SEQUENCE</scope>
    <source>
        <strain evidence="3">AW1</strain>
    </source>
</reference>
<accession>A0A936ZPB3</accession>
<proteinExistence type="predicted"/>
<dbReference type="EMBL" id="JAEQNA010000004">
    <property type="protein sequence ID" value="MBL0421276.1"/>
    <property type="molecule type" value="Genomic_DNA"/>
</dbReference>
<evidence type="ECO:0000256" key="2">
    <source>
        <dbReference type="SAM" id="SignalP"/>
    </source>
</evidence>
<organism evidence="3 4">
    <name type="scientific">Ramlibacter aurantiacus</name>
    <dbReference type="NCBI Taxonomy" id="2801330"/>
    <lineage>
        <taxon>Bacteria</taxon>
        <taxon>Pseudomonadati</taxon>
        <taxon>Pseudomonadota</taxon>
        <taxon>Betaproteobacteria</taxon>
        <taxon>Burkholderiales</taxon>
        <taxon>Comamonadaceae</taxon>
        <taxon>Ramlibacter</taxon>
    </lineage>
</organism>
<evidence type="ECO:0000313" key="4">
    <source>
        <dbReference type="Proteomes" id="UP000613011"/>
    </source>
</evidence>
<evidence type="ECO:0000313" key="3">
    <source>
        <dbReference type="EMBL" id="MBL0421276.1"/>
    </source>
</evidence>
<keyword evidence="4" id="KW-1185">Reference proteome</keyword>
<feature type="signal peptide" evidence="2">
    <location>
        <begin position="1"/>
        <end position="22"/>
    </location>
</feature>
<sequence>MSPLLKAILLCGPASVSPYAFAQNAPPAPPASASAAAPYRSAFEAYQPFKADEVQDWRRSNDTVREAGGWRAYAREISGAAAEPRAPAPAAGTGTAAPRDPHAGHHP</sequence>
<comment type="caution">
    <text evidence="3">The sequence shown here is derived from an EMBL/GenBank/DDBJ whole genome shotgun (WGS) entry which is preliminary data.</text>
</comment>
<dbReference type="RefSeq" id="WP_201684347.1">
    <property type="nucleotide sequence ID" value="NZ_JAEQNA010000004.1"/>
</dbReference>
<dbReference type="AlphaFoldDB" id="A0A936ZPB3"/>